<accession>A0AA95SPP8</accession>
<feature type="coiled-coil region" evidence="10">
    <location>
        <begin position="372"/>
        <end position="416"/>
    </location>
</feature>
<dbReference type="PANTHER" id="PTHR30203">
    <property type="entry name" value="OUTER MEMBRANE CATION EFFLUX PROTEIN"/>
    <property type="match status" value="1"/>
</dbReference>
<organism evidence="11 12">
    <name type="scientific">Paucibacter sediminis</name>
    <dbReference type="NCBI Taxonomy" id="3019553"/>
    <lineage>
        <taxon>Bacteria</taxon>
        <taxon>Pseudomonadati</taxon>
        <taxon>Pseudomonadota</taxon>
        <taxon>Betaproteobacteria</taxon>
        <taxon>Burkholderiales</taxon>
        <taxon>Sphaerotilaceae</taxon>
        <taxon>Roseateles</taxon>
    </lineage>
</organism>
<keyword evidence="5 9" id="KW-0732">Signal</keyword>
<feature type="signal peptide" evidence="9">
    <location>
        <begin position="1"/>
        <end position="20"/>
    </location>
</feature>
<keyword evidence="7 9" id="KW-0564">Palmitate</keyword>
<dbReference type="PANTHER" id="PTHR30203:SF20">
    <property type="entry name" value="MULTIDRUG RESISTANCE OUTER MEMBRANE PROTEIN MDTP-RELATED"/>
    <property type="match status" value="1"/>
</dbReference>
<dbReference type="PROSITE" id="PS51257">
    <property type="entry name" value="PROKAR_LIPOPROTEIN"/>
    <property type="match status" value="1"/>
</dbReference>
<dbReference type="RefSeq" id="WP_285232154.1">
    <property type="nucleotide sequence ID" value="NZ_CP116346.1"/>
</dbReference>
<evidence type="ECO:0000313" key="12">
    <source>
        <dbReference type="Proteomes" id="UP001177769"/>
    </source>
</evidence>
<comment type="subcellular location">
    <subcellularLocation>
        <location evidence="9">Cell membrane</location>
        <topology evidence="9">Lipid-anchor</topology>
    </subcellularLocation>
    <subcellularLocation>
        <location evidence="1">Membrane</location>
    </subcellularLocation>
</comment>
<keyword evidence="8 9" id="KW-0449">Lipoprotein</keyword>
<evidence type="ECO:0000256" key="7">
    <source>
        <dbReference type="ARBA" id="ARBA00023139"/>
    </source>
</evidence>
<protein>
    <submittedName>
        <fullName evidence="11">Efflux transporter outer membrane subunit</fullName>
    </submittedName>
</protein>
<dbReference type="InterPro" id="IPR003423">
    <property type="entry name" value="OMP_efflux"/>
</dbReference>
<keyword evidence="4 9" id="KW-0812">Transmembrane</keyword>
<evidence type="ECO:0000256" key="9">
    <source>
        <dbReference type="RuleBase" id="RU362097"/>
    </source>
</evidence>
<name>A0AA95SPP8_9BURK</name>
<dbReference type="Pfam" id="PF02321">
    <property type="entry name" value="OEP"/>
    <property type="match status" value="2"/>
</dbReference>
<comment type="similarity">
    <text evidence="2 9">Belongs to the outer membrane factor (OMF) (TC 1.B.17) family.</text>
</comment>
<dbReference type="Gene3D" id="2.20.200.10">
    <property type="entry name" value="Outer membrane efflux proteins (OEP)"/>
    <property type="match status" value="1"/>
</dbReference>
<dbReference type="GO" id="GO:0005886">
    <property type="term" value="C:plasma membrane"/>
    <property type="evidence" value="ECO:0007669"/>
    <property type="project" value="UniProtKB-SubCell"/>
</dbReference>
<evidence type="ECO:0000256" key="3">
    <source>
        <dbReference type="ARBA" id="ARBA00022452"/>
    </source>
</evidence>
<dbReference type="KEGG" id="pais:PFX98_19530"/>
<proteinExistence type="inferred from homology"/>
<feature type="chain" id="PRO_5041519262" evidence="9">
    <location>
        <begin position="21"/>
        <end position="467"/>
    </location>
</feature>
<keyword evidence="6 9" id="KW-0472">Membrane</keyword>
<gene>
    <name evidence="11" type="ORF">PFX98_19530</name>
</gene>
<dbReference type="EMBL" id="CP116346">
    <property type="protein sequence ID" value="WIT11076.1"/>
    <property type="molecule type" value="Genomic_DNA"/>
</dbReference>
<dbReference type="SUPFAM" id="SSF56954">
    <property type="entry name" value="Outer membrane efflux proteins (OEP)"/>
    <property type="match status" value="1"/>
</dbReference>
<evidence type="ECO:0000256" key="5">
    <source>
        <dbReference type="ARBA" id="ARBA00022729"/>
    </source>
</evidence>
<dbReference type="InterPro" id="IPR010131">
    <property type="entry name" value="MdtP/NodT-like"/>
</dbReference>
<sequence>MKSPYKTLRLAPLLASLVLAACAPIPKLPTPAAALQGEQLGLAPQEQASLSSAWWQGYGDARLNALVEKALADAPSLALARARIARASAGIEAAEAADKPATGLGLDMQRQLYTETGLYPPPIAGSVRNTATLQAGISYDWDFFGRHQAALQAALGQRRAAQADAAAARLTLAAQVTRSYLALARVLAQRQLLAEQQALRAASLQLVRERAAAGLDTQLELRGAEAPVAELQRQGLALDEQAQALRHQLAALTVQPAQALAELRPALPTAQAWAQEPGIDLLGRRPDLQAARWRVEAATQDVTVARSQFYPNVTLTAFAGFSAIGFDRLLESRSLQAGFGPSLRLPIFDTGRLRAQLKGSAAEQDAAVAAYNAALLEAVRDASDQLNSLKSLQAQAQTQATLVANAEQQLQLAEQRQQAGLGNRLPVLAARQSLLAQQRQALDLRGLGLDAQVNLMRALGGGTTESN</sequence>
<dbReference type="Gene3D" id="1.20.1600.10">
    <property type="entry name" value="Outer membrane efflux proteins (OEP)"/>
    <property type="match status" value="1"/>
</dbReference>
<evidence type="ECO:0000256" key="10">
    <source>
        <dbReference type="SAM" id="Coils"/>
    </source>
</evidence>
<keyword evidence="12" id="KW-1185">Reference proteome</keyword>
<dbReference type="NCBIfam" id="TIGR01845">
    <property type="entry name" value="outer_NodT"/>
    <property type="match status" value="1"/>
</dbReference>
<keyword evidence="10" id="KW-0175">Coiled coil</keyword>
<evidence type="ECO:0000313" key="11">
    <source>
        <dbReference type="EMBL" id="WIT11076.1"/>
    </source>
</evidence>
<dbReference type="Proteomes" id="UP001177769">
    <property type="component" value="Chromosome"/>
</dbReference>
<keyword evidence="3 9" id="KW-1134">Transmembrane beta strand</keyword>
<evidence type="ECO:0000256" key="8">
    <source>
        <dbReference type="ARBA" id="ARBA00023288"/>
    </source>
</evidence>
<evidence type="ECO:0000256" key="2">
    <source>
        <dbReference type="ARBA" id="ARBA00007613"/>
    </source>
</evidence>
<dbReference type="AlphaFoldDB" id="A0AA95SPP8"/>
<evidence type="ECO:0000256" key="4">
    <source>
        <dbReference type="ARBA" id="ARBA00022692"/>
    </source>
</evidence>
<dbReference type="GO" id="GO:0015562">
    <property type="term" value="F:efflux transmembrane transporter activity"/>
    <property type="evidence" value="ECO:0007669"/>
    <property type="project" value="InterPro"/>
</dbReference>
<evidence type="ECO:0000256" key="6">
    <source>
        <dbReference type="ARBA" id="ARBA00023136"/>
    </source>
</evidence>
<reference evidence="11" key="1">
    <citation type="submission" date="2023-01" db="EMBL/GenBank/DDBJ databases">
        <title>Whole genome sequence of Paucibacter sp. S2-9 isolated from pond sediment.</title>
        <authorList>
            <person name="Jung J.Y."/>
        </authorList>
    </citation>
    <scope>NUCLEOTIDE SEQUENCE</scope>
    <source>
        <strain evidence="11">S2-9</strain>
    </source>
</reference>
<evidence type="ECO:0000256" key="1">
    <source>
        <dbReference type="ARBA" id="ARBA00004370"/>
    </source>
</evidence>